<feature type="compositionally biased region" description="Polar residues" evidence="1">
    <location>
        <begin position="778"/>
        <end position="789"/>
    </location>
</feature>
<organism evidence="2 3">
    <name type="scientific">Caenorhabditis auriculariae</name>
    <dbReference type="NCBI Taxonomy" id="2777116"/>
    <lineage>
        <taxon>Eukaryota</taxon>
        <taxon>Metazoa</taxon>
        <taxon>Ecdysozoa</taxon>
        <taxon>Nematoda</taxon>
        <taxon>Chromadorea</taxon>
        <taxon>Rhabditida</taxon>
        <taxon>Rhabditina</taxon>
        <taxon>Rhabditomorpha</taxon>
        <taxon>Rhabditoidea</taxon>
        <taxon>Rhabditidae</taxon>
        <taxon>Peloderinae</taxon>
        <taxon>Caenorhabditis</taxon>
    </lineage>
</organism>
<keyword evidence="3" id="KW-1185">Reference proteome</keyword>
<dbReference type="Proteomes" id="UP000835052">
    <property type="component" value="Unassembled WGS sequence"/>
</dbReference>
<dbReference type="EMBL" id="CAJGYM010000095">
    <property type="protein sequence ID" value="CAD6197480.1"/>
    <property type="molecule type" value="Genomic_DNA"/>
</dbReference>
<accession>A0A8S1HWN6</accession>
<evidence type="ECO:0000256" key="1">
    <source>
        <dbReference type="SAM" id="MobiDB-lite"/>
    </source>
</evidence>
<reference evidence="2" key="1">
    <citation type="submission" date="2020-10" db="EMBL/GenBank/DDBJ databases">
        <authorList>
            <person name="Kikuchi T."/>
        </authorList>
    </citation>
    <scope>NUCLEOTIDE SEQUENCE</scope>
    <source>
        <strain evidence="2">NKZ352</strain>
    </source>
</reference>
<gene>
    <name evidence="2" type="ORF">CAUJ_LOCUS13389</name>
</gene>
<protein>
    <submittedName>
        <fullName evidence="2">Uncharacterized protein</fullName>
    </submittedName>
</protein>
<feature type="region of interest" description="Disordered" evidence="1">
    <location>
        <begin position="777"/>
        <end position="798"/>
    </location>
</feature>
<dbReference type="OrthoDB" id="20729at2759"/>
<name>A0A8S1HWN6_9PELO</name>
<dbReference type="AlphaFoldDB" id="A0A8S1HWN6"/>
<sequence length="918" mass="103491">MRPVNGEMYAQWLDHKKDFGSSRLSKNAGKSKFLCSTFGEQLPFVVRMTGKRLQVANISDGSLLYFAHLDGNIVDVDYLPTAEGKFGLLVGIEEDMGEAGARHSISIITTGTDEKQKKLVPIASMSIPYQITVLKTVLSDEDMKKRKNIRLNSKLSQWNNIIVVGTKWCHCYLTSLAAVEGADENDYMMYPMDEERHKKTSENGGQRTTRQWCMSSRFDSSPQWNRKTIPIRPNGFLVGFDASPRHSICLGLYEAAFRTPGYQNLPLEEKFDKPHFSPKMVHEISYGSEWVSMRPIACHRNVDGNPRRVGCSFEPNDSSLVNVSSTSVLSTVSNFGHHRNRSRAFFTYSRFNEKVKDSLTLAGGIFDVNAYYYKRFPPNLSLDRTLLKQCPFVSWIRSGLNAANVEDFAVLTDDLCDIAQMKSAISDADQLFYPSALDFDRAFVVESGILRPMHVTNLPTQVLDRIVKNLADVLVAPTSAAELLRSAGLVPASVNHLDASPTGEQELNPSEKTVLVAVLHYGRVEALVKLLKSPSITTERKMDIVKWVWNEACAFRSVINERTVSVFAGTSTALSPLASTSLVHGVRLFTDIAYFLASANVDSRFAAKFKRYEMAVRCMKSHTELVHRFVSAHLVPLSEHDAERIVQEHQKKQSAAHRNGKTLPVDFLLKRLHEKTRGMHFWMRKSPDEWYPPPPLNLLEPILNFSLDERTKRELLVYFVADWITASRTYQKSLSVEALAIKVLAVISDGMLGADLEKVKYLLSQVDLAVKRAEEKSSVASQAKENQPVESDDEIPKSELKLSDEVVEDFSDILDKKQKILTNVVSTVGDSRDDEYERRRLLFLYSQQRFAEIRNVFHDDQNKDRDDAFRQLSPYLFAGPSNKTTTVDPEEKAKADQRAATVQALFARGEVGKRVQNG</sequence>
<proteinExistence type="predicted"/>
<evidence type="ECO:0000313" key="3">
    <source>
        <dbReference type="Proteomes" id="UP000835052"/>
    </source>
</evidence>
<comment type="caution">
    <text evidence="2">The sequence shown here is derived from an EMBL/GenBank/DDBJ whole genome shotgun (WGS) entry which is preliminary data.</text>
</comment>
<evidence type="ECO:0000313" key="2">
    <source>
        <dbReference type="EMBL" id="CAD6197480.1"/>
    </source>
</evidence>